<feature type="transmembrane region" description="Helical" evidence="1">
    <location>
        <begin position="39"/>
        <end position="61"/>
    </location>
</feature>
<keyword evidence="1" id="KW-0812">Transmembrane</keyword>
<organism evidence="2 3">
    <name type="scientific">Flavobacterium ichthyis</name>
    <dbReference type="NCBI Taxonomy" id="2698827"/>
    <lineage>
        <taxon>Bacteria</taxon>
        <taxon>Pseudomonadati</taxon>
        <taxon>Bacteroidota</taxon>
        <taxon>Flavobacteriia</taxon>
        <taxon>Flavobacteriales</taxon>
        <taxon>Flavobacteriaceae</taxon>
        <taxon>Flavobacterium</taxon>
    </lineage>
</organism>
<dbReference type="Proteomes" id="UP000798602">
    <property type="component" value="Unassembled WGS sequence"/>
</dbReference>
<feature type="transmembrane region" description="Helical" evidence="1">
    <location>
        <begin position="7"/>
        <end position="27"/>
    </location>
</feature>
<evidence type="ECO:0000256" key="1">
    <source>
        <dbReference type="SAM" id="Phobius"/>
    </source>
</evidence>
<dbReference type="RefSeq" id="WP_166536741.1">
    <property type="nucleotide sequence ID" value="NZ_JAABLM010000007.1"/>
</dbReference>
<evidence type="ECO:0000313" key="2">
    <source>
        <dbReference type="EMBL" id="NBL64911.1"/>
    </source>
</evidence>
<proteinExistence type="predicted"/>
<keyword evidence="1" id="KW-1133">Transmembrane helix</keyword>
<accession>A0ABW9Z7Q8</accession>
<name>A0ABW9Z7Q8_9FLAO</name>
<feature type="transmembrane region" description="Helical" evidence="1">
    <location>
        <begin position="153"/>
        <end position="173"/>
    </location>
</feature>
<sequence>MNKLLSVFSYIFHPLFISVYAVLLYFFLTDRFHLYQEFFLIIIQVLILTILIPISVFYFLISIGKANNIMLSKVEQRKIPLSINCVLLLLLIEKSLKSEFIPELYFFFFGALVSSVLLLLMTFVKLKASIHMVGMSALAVFTIGMSLKTQTNHLYLIATFLFLTGLVASSRLVMKAHSGLELTAGFFTGLLPQFLLLYFWI</sequence>
<comment type="caution">
    <text evidence="2">The sequence shown here is derived from an EMBL/GenBank/DDBJ whole genome shotgun (WGS) entry which is preliminary data.</text>
</comment>
<feature type="transmembrane region" description="Helical" evidence="1">
    <location>
        <begin position="130"/>
        <end position="147"/>
    </location>
</feature>
<feature type="transmembrane region" description="Helical" evidence="1">
    <location>
        <begin position="104"/>
        <end position="123"/>
    </location>
</feature>
<reference evidence="3" key="1">
    <citation type="submission" date="2020-01" db="EMBL/GenBank/DDBJ databases">
        <title>Sphingomonas sp. strain CSW-10.</title>
        <authorList>
            <person name="Chen W.-M."/>
        </authorList>
    </citation>
    <scope>NUCLEOTIDE SEQUENCE [LARGE SCALE GENOMIC DNA]</scope>
    <source>
        <strain evidence="3">NST-5</strain>
    </source>
</reference>
<protein>
    <recommendedName>
        <fullName evidence="4">Transmembrane protein</fullName>
    </recommendedName>
</protein>
<feature type="transmembrane region" description="Helical" evidence="1">
    <location>
        <begin position="180"/>
        <end position="200"/>
    </location>
</feature>
<keyword evidence="1" id="KW-0472">Membrane</keyword>
<keyword evidence="3" id="KW-1185">Reference proteome</keyword>
<evidence type="ECO:0000313" key="3">
    <source>
        <dbReference type="Proteomes" id="UP000798602"/>
    </source>
</evidence>
<evidence type="ECO:0008006" key="4">
    <source>
        <dbReference type="Google" id="ProtNLM"/>
    </source>
</evidence>
<dbReference type="EMBL" id="JAABLM010000007">
    <property type="protein sequence ID" value="NBL64911.1"/>
    <property type="molecule type" value="Genomic_DNA"/>
</dbReference>
<gene>
    <name evidence="2" type="ORF">GV828_06830</name>
</gene>